<dbReference type="Pfam" id="PF07364">
    <property type="entry name" value="DUF1485"/>
    <property type="match status" value="1"/>
</dbReference>
<evidence type="ECO:0000313" key="4">
    <source>
        <dbReference type="Proteomes" id="UP000215633"/>
    </source>
</evidence>
<evidence type="ECO:0000313" key="3">
    <source>
        <dbReference type="EMBL" id="OZI79782.1"/>
    </source>
</evidence>
<evidence type="ECO:0000259" key="2">
    <source>
        <dbReference type="Pfam" id="PF07364"/>
    </source>
</evidence>
<dbReference type="InterPro" id="IPR010799">
    <property type="entry name" value="MlrC_C"/>
</dbReference>
<protein>
    <submittedName>
        <fullName evidence="3">Microcystin degradation protein MlrC</fullName>
    </submittedName>
</protein>
<dbReference type="RefSeq" id="WP_094806283.1">
    <property type="nucleotide sequence ID" value="NZ_NEVT01000003.1"/>
</dbReference>
<evidence type="ECO:0000259" key="1">
    <source>
        <dbReference type="Pfam" id="PF07171"/>
    </source>
</evidence>
<keyword evidence="4" id="KW-1185">Reference proteome</keyword>
<organism evidence="3 4">
    <name type="scientific">Bordetella genomosp. 2</name>
    <dbReference type="NCBI Taxonomy" id="1983456"/>
    <lineage>
        <taxon>Bacteria</taxon>
        <taxon>Pseudomonadati</taxon>
        <taxon>Pseudomonadota</taxon>
        <taxon>Betaproteobacteria</taxon>
        <taxon>Burkholderiales</taxon>
        <taxon>Alcaligenaceae</taxon>
        <taxon>Bordetella</taxon>
    </lineage>
</organism>
<feature type="domain" description="Microcystin LR degradation protein MlrC N-terminal" evidence="2">
    <location>
        <begin position="2"/>
        <end position="291"/>
    </location>
</feature>
<reference evidence="4" key="1">
    <citation type="submission" date="2017-05" db="EMBL/GenBank/DDBJ databases">
        <title>Complete and WGS of Bordetella genogroups.</title>
        <authorList>
            <person name="Spilker T."/>
            <person name="Lipuma J."/>
        </authorList>
    </citation>
    <scope>NUCLEOTIDE SEQUENCE [LARGE SCALE GENOMIC DNA]</scope>
    <source>
        <strain evidence="4">AU8256</strain>
    </source>
</reference>
<dbReference type="EMBL" id="NEVT01000003">
    <property type="protein sequence ID" value="OZI79782.1"/>
    <property type="molecule type" value="Genomic_DNA"/>
</dbReference>
<dbReference type="InterPro" id="IPR015995">
    <property type="entry name" value="MlrC_N"/>
</dbReference>
<dbReference type="Pfam" id="PF07171">
    <property type="entry name" value="MlrC_C"/>
    <property type="match status" value="1"/>
</dbReference>
<comment type="caution">
    <text evidence="3">The sequence shown here is derived from an EMBL/GenBank/DDBJ whole genome shotgun (WGS) entry which is preliminary data.</text>
</comment>
<name>A0A261W215_9BORD</name>
<dbReference type="AlphaFoldDB" id="A0A261W215"/>
<sequence length="489" mass="52930">MRIAIAGFHIESVSFLPVVSTYADFEQGCQRGADIIAALRGTNTVIGGFIDICEQEGAEMEPIVNAYRGALGPASDEAVERYAQEIAAALRTRRDELDGVLLHLHGASWAPSYLDPERYIIDTVRAAIGPGMPLMVAFDYHGNLDAGTLRNLDAAFAYQQSPHTDMGETGRRAARCLVRTLRGELRPAMAIAKPGVLVPSIFSATALPCLAGILAEARELESAEPGYLDISVMAGFSYADAPNTGFSVLCVTDAAPDRARELAERLGDRIRARRHDLYHALPVMGVRQAVDYVLAHPAAKPYVLLEHADRMNDSTYVLAELLARGVGGAAVPFLMDPQAARRAAEIGAGNTGAIELGGWSSERAGPRLRVEARVLQAGPMQFRVSGRMNHGMPVDLGPSALLQVGGISVSVTSNYVFGVDEDPFRIYGLKSTDFDMIVLRSKTHFRHHYEPLAQEILIVDTPDYGPADLTTLPYRHADRSAYPFCNTPS</sequence>
<feature type="domain" description="Microcystin LR degradation protein MlrC C-terminal" evidence="1">
    <location>
        <begin position="312"/>
        <end position="476"/>
    </location>
</feature>
<accession>A0A261W215</accession>
<proteinExistence type="predicted"/>
<dbReference type="Proteomes" id="UP000215633">
    <property type="component" value="Unassembled WGS sequence"/>
</dbReference>
<gene>
    <name evidence="3" type="ORF">CAL24_07640</name>
</gene>